<dbReference type="InterPro" id="IPR020139">
    <property type="entry name" value="DUF2642"/>
</dbReference>
<evidence type="ECO:0000313" key="1">
    <source>
        <dbReference type="EMBL" id="MFC5714326.1"/>
    </source>
</evidence>
<gene>
    <name evidence="1" type="ORF">ACFPU1_16365</name>
</gene>
<keyword evidence="2" id="KW-1185">Reference proteome</keyword>
<dbReference type="Pfam" id="PF10842">
    <property type="entry name" value="DUF2642"/>
    <property type="match status" value="1"/>
</dbReference>
<accession>A0ABW0YSC8</accession>
<proteinExistence type="predicted"/>
<name>A0ABW0YSC8_9BACI</name>
<reference evidence="2" key="1">
    <citation type="journal article" date="2019" name="Int. J. Syst. Evol. Microbiol.">
        <title>The Global Catalogue of Microorganisms (GCM) 10K type strain sequencing project: providing services to taxonomists for standard genome sequencing and annotation.</title>
        <authorList>
            <consortium name="The Broad Institute Genomics Platform"/>
            <consortium name="The Broad Institute Genome Sequencing Center for Infectious Disease"/>
            <person name="Wu L."/>
            <person name="Ma J."/>
        </authorList>
    </citation>
    <scope>NUCLEOTIDE SEQUENCE [LARGE SCALE GENOMIC DNA]</scope>
    <source>
        <strain evidence="2">CECT 7184</strain>
    </source>
</reference>
<evidence type="ECO:0000313" key="2">
    <source>
        <dbReference type="Proteomes" id="UP001596142"/>
    </source>
</evidence>
<dbReference type="Proteomes" id="UP001596142">
    <property type="component" value="Unassembled WGS sequence"/>
</dbReference>
<comment type="caution">
    <text evidence="1">The sequence shown here is derived from an EMBL/GenBank/DDBJ whole genome shotgun (WGS) entry which is preliminary data.</text>
</comment>
<dbReference type="EMBL" id="JBHSOZ010000010">
    <property type="protein sequence ID" value="MFC5714326.1"/>
    <property type="molecule type" value="Genomic_DNA"/>
</dbReference>
<sequence length="70" mass="7856">MESTPQLVTNVDPYVYQTLLSIRGSRVVIETVRGNVQGVIQNVMPEHVVVESHGSTFYVRIAQIVWVMPS</sequence>
<organism evidence="1 2">
    <name type="scientific">Thalassorhabdus alkalitolerans</name>
    <dbReference type="NCBI Taxonomy" id="2282697"/>
    <lineage>
        <taxon>Bacteria</taxon>
        <taxon>Bacillati</taxon>
        <taxon>Bacillota</taxon>
        <taxon>Bacilli</taxon>
        <taxon>Bacillales</taxon>
        <taxon>Bacillaceae</taxon>
        <taxon>Thalassorhabdus</taxon>
    </lineage>
</organism>
<dbReference type="RefSeq" id="WP_385942968.1">
    <property type="nucleotide sequence ID" value="NZ_JBHSOZ010000010.1"/>
</dbReference>
<protein>
    <submittedName>
        <fullName evidence="1">YuzF family protein</fullName>
    </submittedName>
</protein>